<keyword evidence="1" id="KW-0812">Transmembrane</keyword>
<dbReference type="RefSeq" id="WP_216940828.1">
    <property type="nucleotide sequence ID" value="NZ_CP077062.1"/>
</dbReference>
<keyword evidence="2" id="KW-0732">Signal</keyword>
<organism evidence="3 4">
    <name type="scientific">Nocardioides panacis</name>
    <dbReference type="NCBI Taxonomy" id="2849501"/>
    <lineage>
        <taxon>Bacteria</taxon>
        <taxon>Bacillati</taxon>
        <taxon>Actinomycetota</taxon>
        <taxon>Actinomycetes</taxon>
        <taxon>Propionibacteriales</taxon>
        <taxon>Nocardioidaceae</taxon>
        <taxon>Nocardioides</taxon>
    </lineage>
</organism>
<evidence type="ECO:0008006" key="5">
    <source>
        <dbReference type="Google" id="ProtNLM"/>
    </source>
</evidence>
<evidence type="ECO:0000313" key="3">
    <source>
        <dbReference type="EMBL" id="QWZ08982.1"/>
    </source>
</evidence>
<protein>
    <recommendedName>
        <fullName evidence="5">Peptidase</fullName>
    </recommendedName>
</protein>
<accession>A0A975T050</accession>
<feature type="signal peptide" evidence="2">
    <location>
        <begin position="1"/>
        <end position="25"/>
    </location>
</feature>
<gene>
    <name evidence="3" type="ORF">KRR39_03885</name>
</gene>
<reference evidence="3" key="1">
    <citation type="submission" date="2021-06" db="EMBL/GenBank/DDBJ databases">
        <title>Complete genome sequence of Nocardioides sp. G188.</title>
        <authorList>
            <person name="Im W.-T."/>
        </authorList>
    </citation>
    <scope>NUCLEOTIDE SEQUENCE</scope>
    <source>
        <strain evidence="3">G188</strain>
    </source>
</reference>
<proteinExistence type="predicted"/>
<keyword evidence="4" id="KW-1185">Reference proteome</keyword>
<evidence type="ECO:0000313" key="4">
    <source>
        <dbReference type="Proteomes" id="UP000683575"/>
    </source>
</evidence>
<keyword evidence="1" id="KW-0472">Membrane</keyword>
<keyword evidence="1" id="KW-1133">Transmembrane helix</keyword>
<dbReference type="EMBL" id="CP077062">
    <property type="protein sequence ID" value="QWZ08982.1"/>
    <property type="molecule type" value="Genomic_DNA"/>
</dbReference>
<feature type="transmembrane region" description="Helical" evidence="1">
    <location>
        <begin position="226"/>
        <end position="246"/>
    </location>
</feature>
<evidence type="ECO:0000256" key="1">
    <source>
        <dbReference type="SAM" id="Phobius"/>
    </source>
</evidence>
<name>A0A975T050_9ACTN</name>
<sequence length="255" mass="26338">MSSRARRTRLAALLLLVMAAGTAPAASADDGLLLIDVPGDGTGFVHDTDSPLLRFGELAPGYSTSGTLELRNDSTRRAGLRLRSFDVEESENGCVRPERNDGDVTCTGEGGELADWLEVEVGQVTPEGGRSLWQGSLTELDGPGAGVALASLGAGEVLPLRVTVTMRRDAGNDTMTDAVGFGLRWSAQTDSRESRAEVLGVAAYAPTGGSPAPATGLPLVGRAIPVWLALADLAVLLGGGVVVLAVRRRRPAAPA</sequence>
<dbReference type="Proteomes" id="UP000683575">
    <property type="component" value="Chromosome"/>
</dbReference>
<feature type="chain" id="PRO_5037225543" description="Peptidase" evidence="2">
    <location>
        <begin position="26"/>
        <end position="255"/>
    </location>
</feature>
<dbReference type="AlphaFoldDB" id="A0A975T050"/>
<dbReference type="KEGG" id="nps:KRR39_03885"/>
<evidence type="ECO:0000256" key="2">
    <source>
        <dbReference type="SAM" id="SignalP"/>
    </source>
</evidence>